<gene>
    <name evidence="8" type="ORF">CURHAP_LOCUS52114</name>
</gene>
<feature type="region of interest" description="Disordered" evidence="6">
    <location>
        <begin position="1"/>
        <end position="21"/>
    </location>
</feature>
<name>A0A6J5VTR3_PRUAR</name>
<reference evidence="8 9" key="1">
    <citation type="submission" date="2020-05" db="EMBL/GenBank/DDBJ databases">
        <authorList>
            <person name="Campoy J."/>
            <person name="Schneeberger K."/>
            <person name="Spophaly S."/>
        </authorList>
    </citation>
    <scope>NUCLEOTIDE SEQUENCE [LARGE SCALE GENOMIC DNA]</scope>
    <source>
        <strain evidence="8">PruArmRojPasFocal</strain>
    </source>
</reference>
<keyword evidence="4 7" id="KW-1133">Transmembrane helix</keyword>
<feature type="transmembrane region" description="Helical" evidence="7">
    <location>
        <begin position="466"/>
        <end position="493"/>
    </location>
</feature>
<evidence type="ECO:0000256" key="4">
    <source>
        <dbReference type="ARBA" id="ARBA00022989"/>
    </source>
</evidence>
<keyword evidence="3 7" id="KW-0812">Transmembrane</keyword>
<evidence type="ECO:0000313" key="8">
    <source>
        <dbReference type="EMBL" id="CAB4291743.1"/>
    </source>
</evidence>
<evidence type="ECO:0000256" key="3">
    <source>
        <dbReference type="ARBA" id="ARBA00022692"/>
    </source>
</evidence>
<dbReference type="GO" id="GO:0022857">
    <property type="term" value="F:transmembrane transporter activity"/>
    <property type="evidence" value="ECO:0007669"/>
    <property type="project" value="InterPro"/>
</dbReference>
<sequence>MDDEENQAPQPENQAPPRRENPSRLILQATDFISVKQNTKWRHSILLGFQHFLVMLGTTALIPSIIVPILGGGHEEKARMIQTLLFVSGLSTLLQSWFGTRLPVVMGGSYAFLAPAISASHRFRTEEPHLRFTYCMRAIQGALLVASVFQILIAVFLMPTFGRLLSPLTTIPLVTLVGLGMFVYGFPQLGTCAVVGVPTLLVLFFISQCLPHIVSISREEPFNRFRFLRYWRLKPNQIQRYALLFLVPFAWPFAAVLSVAYGHTHSICRVHLSGLFSGAHGLWIPNPFQWGSPTLDVGDAVAMMMAVLVATFESTGTFLMASRYGLATPPPPFVLRRGAICQGIGTLLGGVFGVGTGSTALVENAGLLGLTRYGSRRAVQIAAAIMILFSILGKFAAFLASLSLPLVGAVYCLLYSYVVSGGMSFIQFCNPNSIRVHFIVGSSLFLGIAVPSYWHESLLPSGVGSSWWSCTIQVFCSSSALGAAAAIAMDYIVTLGDQSLRVDSGRDWWAPLRNNADSDTASFYAFPKKVVNLLPSLKLEGE</sequence>
<evidence type="ECO:0000256" key="7">
    <source>
        <dbReference type="SAM" id="Phobius"/>
    </source>
</evidence>
<evidence type="ECO:0000256" key="1">
    <source>
        <dbReference type="ARBA" id="ARBA00004141"/>
    </source>
</evidence>
<evidence type="ECO:0000256" key="6">
    <source>
        <dbReference type="SAM" id="MobiDB-lite"/>
    </source>
</evidence>
<dbReference type="GO" id="GO:0016020">
    <property type="term" value="C:membrane"/>
    <property type="evidence" value="ECO:0007669"/>
    <property type="project" value="UniProtKB-SubCell"/>
</dbReference>
<feature type="transmembrane region" description="Helical" evidence="7">
    <location>
        <begin position="49"/>
        <end position="71"/>
    </location>
</feature>
<dbReference type="PANTHER" id="PTHR11119">
    <property type="entry name" value="XANTHINE-URACIL / VITAMIN C PERMEASE FAMILY MEMBER"/>
    <property type="match status" value="1"/>
</dbReference>
<dbReference type="NCBIfam" id="NF037981">
    <property type="entry name" value="NCS2_1"/>
    <property type="match status" value="1"/>
</dbReference>
<feature type="transmembrane region" description="Helical" evidence="7">
    <location>
        <begin position="164"/>
        <end position="187"/>
    </location>
</feature>
<proteinExistence type="inferred from homology"/>
<feature type="compositionally biased region" description="Low complexity" evidence="6">
    <location>
        <begin position="7"/>
        <end position="16"/>
    </location>
</feature>
<keyword evidence="5 7" id="KW-0472">Membrane</keyword>
<dbReference type="Proteomes" id="UP000507222">
    <property type="component" value="Unassembled WGS sequence"/>
</dbReference>
<evidence type="ECO:0000256" key="2">
    <source>
        <dbReference type="ARBA" id="ARBA00008821"/>
    </source>
</evidence>
<dbReference type="Pfam" id="PF00860">
    <property type="entry name" value="Xan_ur_permease"/>
    <property type="match status" value="1"/>
</dbReference>
<organism evidence="8 9">
    <name type="scientific">Prunus armeniaca</name>
    <name type="common">Apricot</name>
    <name type="synonym">Armeniaca vulgaris</name>
    <dbReference type="NCBI Taxonomy" id="36596"/>
    <lineage>
        <taxon>Eukaryota</taxon>
        <taxon>Viridiplantae</taxon>
        <taxon>Streptophyta</taxon>
        <taxon>Embryophyta</taxon>
        <taxon>Tracheophyta</taxon>
        <taxon>Spermatophyta</taxon>
        <taxon>Magnoliopsida</taxon>
        <taxon>eudicotyledons</taxon>
        <taxon>Gunneridae</taxon>
        <taxon>Pentapetalae</taxon>
        <taxon>rosids</taxon>
        <taxon>fabids</taxon>
        <taxon>Rosales</taxon>
        <taxon>Rosaceae</taxon>
        <taxon>Amygdaloideae</taxon>
        <taxon>Amygdaleae</taxon>
        <taxon>Prunus</taxon>
    </lineage>
</organism>
<evidence type="ECO:0000256" key="5">
    <source>
        <dbReference type="ARBA" id="ARBA00023136"/>
    </source>
</evidence>
<feature type="transmembrane region" description="Helical" evidence="7">
    <location>
        <begin position="238"/>
        <end position="261"/>
    </location>
</feature>
<feature type="transmembrane region" description="Helical" evidence="7">
    <location>
        <begin position="408"/>
        <end position="429"/>
    </location>
</feature>
<dbReference type="AlphaFoldDB" id="A0A6J5VTR3"/>
<comment type="similarity">
    <text evidence="2">Belongs to the nucleobase:cation symporter-2 (NCS2) (TC 2.A.40) family.</text>
</comment>
<accession>A0A6J5VTR3</accession>
<dbReference type="EMBL" id="CAEKDK010000008">
    <property type="protein sequence ID" value="CAB4291743.1"/>
    <property type="molecule type" value="Genomic_DNA"/>
</dbReference>
<feature type="transmembrane region" description="Helical" evidence="7">
    <location>
        <begin position="193"/>
        <end position="217"/>
    </location>
</feature>
<feature type="transmembrane region" description="Helical" evidence="7">
    <location>
        <begin position="436"/>
        <end position="454"/>
    </location>
</feature>
<dbReference type="InterPro" id="IPR006043">
    <property type="entry name" value="NCS2"/>
</dbReference>
<comment type="subcellular location">
    <subcellularLocation>
        <location evidence="1">Membrane</location>
        <topology evidence="1">Multi-pass membrane protein</topology>
    </subcellularLocation>
</comment>
<protein>
    <submittedName>
        <fullName evidence="8">Uncharacterized protein</fullName>
    </submittedName>
</protein>
<feature type="transmembrane region" description="Helical" evidence="7">
    <location>
        <begin position="381"/>
        <end position="402"/>
    </location>
</feature>
<feature type="transmembrane region" description="Helical" evidence="7">
    <location>
        <begin position="138"/>
        <end position="157"/>
    </location>
</feature>
<evidence type="ECO:0000313" key="9">
    <source>
        <dbReference type="Proteomes" id="UP000507222"/>
    </source>
</evidence>